<proteinExistence type="predicted"/>
<dbReference type="eggNOG" id="KOG2159">
    <property type="taxonomic scope" value="Eukaryota"/>
</dbReference>
<dbReference type="AlphaFoldDB" id="V4SW10"/>
<dbReference type="PANTHER" id="PTHR43051:SF3">
    <property type="entry name" value="POLYNUCLEOTIDE ADENYLYLTRANSFERASE FAMILY PROTEIN"/>
    <property type="match status" value="1"/>
</dbReference>
<organism evidence="2 3">
    <name type="scientific">Citrus clementina</name>
    <name type="common">Clementine</name>
    <name type="synonym">Citrus deliciosa x Citrus sinensis</name>
    <dbReference type="NCBI Taxonomy" id="85681"/>
    <lineage>
        <taxon>Eukaryota</taxon>
        <taxon>Viridiplantae</taxon>
        <taxon>Streptophyta</taxon>
        <taxon>Embryophyta</taxon>
        <taxon>Tracheophyta</taxon>
        <taxon>Spermatophyta</taxon>
        <taxon>Magnoliopsida</taxon>
        <taxon>eudicotyledons</taxon>
        <taxon>Gunneridae</taxon>
        <taxon>Pentapetalae</taxon>
        <taxon>rosids</taxon>
        <taxon>malvids</taxon>
        <taxon>Sapindales</taxon>
        <taxon>Rutaceae</taxon>
        <taxon>Aurantioideae</taxon>
        <taxon>Citrus</taxon>
    </lineage>
</organism>
<dbReference type="InterPro" id="IPR032828">
    <property type="entry name" value="PolyA_RNA-bd"/>
</dbReference>
<dbReference type="Gene3D" id="1.10.3090.10">
    <property type="entry name" value="cca-adding enzyme, domain 2"/>
    <property type="match status" value="1"/>
</dbReference>
<dbReference type="InParanoid" id="V4SW10"/>
<dbReference type="STRING" id="85681.V4SW10"/>
<dbReference type="EMBL" id="KI536726">
    <property type="protein sequence ID" value="ESR52093.1"/>
    <property type="molecule type" value="Genomic_DNA"/>
</dbReference>
<dbReference type="InterPro" id="IPR052191">
    <property type="entry name" value="tRNA_ntf/polyA_polymerase_I"/>
</dbReference>
<dbReference type="Proteomes" id="UP000030687">
    <property type="component" value="Unassembled WGS sequence"/>
</dbReference>
<name>V4SW10_CITCL</name>
<gene>
    <name evidence="2" type="ORF">CICLE_v10033787mg</name>
</gene>
<accession>V4SW10</accession>
<evidence type="ECO:0000259" key="1">
    <source>
        <dbReference type="Pfam" id="PF12627"/>
    </source>
</evidence>
<dbReference type="KEGG" id="cic:CICLE_v10033787mg"/>
<feature type="domain" description="tRNA nucleotidyltransferase/poly(A) polymerase RNA and SrmB- binding" evidence="1">
    <location>
        <begin position="25"/>
        <end position="86"/>
    </location>
</feature>
<evidence type="ECO:0000313" key="2">
    <source>
        <dbReference type="EMBL" id="ESR52093.1"/>
    </source>
</evidence>
<keyword evidence="3" id="KW-1185">Reference proteome</keyword>
<dbReference type="PANTHER" id="PTHR43051">
    <property type="entry name" value="POLYNUCLEOTIDE ADENYLYLTRANSFERASE FAMILY PROTEIN"/>
    <property type="match status" value="1"/>
</dbReference>
<dbReference type="Gramene" id="ESR52093">
    <property type="protein sequence ID" value="ESR52093"/>
    <property type="gene ID" value="CICLE_v10033787mg"/>
</dbReference>
<dbReference type="OMA" id="DEHAISH"/>
<evidence type="ECO:0000313" key="3">
    <source>
        <dbReference type="Proteomes" id="UP000030687"/>
    </source>
</evidence>
<protein>
    <recommendedName>
        <fullName evidence="1">tRNA nucleotidyltransferase/poly(A) polymerase RNA and SrmB- binding domain-containing protein</fullName>
    </recommendedName>
</protein>
<dbReference type="SUPFAM" id="SSF81891">
    <property type="entry name" value="Poly A polymerase C-terminal region-like"/>
    <property type="match status" value="1"/>
</dbReference>
<dbReference type="Pfam" id="PF12627">
    <property type="entry name" value="PolyA_pol_RNAbd"/>
    <property type="match status" value="1"/>
</dbReference>
<reference evidence="2 3" key="1">
    <citation type="submission" date="2013-10" db="EMBL/GenBank/DDBJ databases">
        <authorList>
            <consortium name="International Citrus Genome Consortium"/>
            <person name="Jenkins J."/>
            <person name="Schmutz J."/>
            <person name="Prochnik S."/>
            <person name="Rokhsar D."/>
            <person name="Gmitter F."/>
            <person name="Ollitrault P."/>
            <person name="Machado M."/>
            <person name="Talon M."/>
            <person name="Wincker P."/>
            <person name="Jaillon O."/>
            <person name="Morgante M."/>
        </authorList>
    </citation>
    <scope>NUCLEOTIDE SEQUENCE</scope>
    <source>
        <strain evidence="3">cv. Clemenules</strain>
    </source>
</reference>
<sequence length="245" mass="27914">MPAKFSFEEDCSHKLCGARDAARLGFHLSSDIALSLKQLSRSVMILDKRRIVMELNHMLALGSAEASFRLLWRFGLLKILIPVQASYFDLQGLQRSNMLLKLFANLDRLVTPKWPCDECICFAGFCVLGFHKALVDQSRDPFVVSAFAYAVHGHGNLDEAVKSLILQHQSMMQLRKMMDDCYVSRAMIEFSEATFSDLVFIPPETLQQVYEIFECIRRGMESGFVIDQDREIDYEPLAQGCLQEV</sequence>